<dbReference type="PROSITE" id="PS51007">
    <property type="entry name" value="CYTC"/>
    <property type="match status" value="1"/>
</dbReference>
<feature type="binding site" description="covalent" evidence="8">
    <location>
        <position position="54"/>
    </location>
    <ligand>
        <name>heme c</name>
        <dbReference type="ChEBI" id="CHEBI:61717"/>
    </ligand>
</feature>
<dbReference type="SUPFAM" id="SSF46626">
    <property type="entry name" value="Cytochrome c"/>
    <property type="match status" value="1"/>
</dbReference>
<name>A0A679I2Z1_9RHOO</name>
<feature type="binding site" description="covalent" evidence="8">
    <location>
        <position position="53"/>
    </location>
    <ligand>
        <name>heme c</name>
        <dbReference type="ChEBI" id="CHEBI:61717"/>
    </ligand>
</feature>
<evidence type="ECO:0000256" key="6">
    <source>
        <dbReference type="ARBA" id="ARBA00023004"/>
    </source>
</evidence>
<evidence type="ECO:0000313" key="9">
    <source>
        <dbReference type="EMBL" id="BBU68806.1"/>
    </source>
</evidence>
<evidence type="ECO:0000256" key="7">
    <source>
        <dbReference type="ARBA" id="ARBA00023136"/>
    </source>
</evidence>
<keyword evidence="3" id="KW-0812">Transmembrane</keyword>
<dbReference type="GO" id="GO:0020037">
    <property type="term" value="F:heme binding"/>
    <property type="evidence" value="ECO:0007669"/>
    <property type="project" value="InterPro"/>
</dbReference>
<dbReference type="EMBL" id="AP022345">
    <property type="protein sequence ID" value="BBU68806.1"/>
    <property type="molecule type" value="Genomic_DNA"/>
</dbReference>
<comment type="cofactor">
    <cofactor evidence="8">
        <name>heme c</name>
        <dbReference type="ChEBI" id="CHEBI:61717"/>
    </cofactor>
    <text evidence="8">Binds 1 heme c group covalently per subunit.</text>
</comment>
<dbReference type="PANTHER" id="PTHR10266:SF3">
    <property type="entry name" value="CYTOCHROME C1, HEME PROTEIN, MITOCHONDRIAL"/>
    <property type="match status" value="1"/>
</dbReference>
<accession>A0A679I2Z1</accession>
<dbReference type="InterPro" id="IPR036909">
    <property type="entry name" value="Cyt_c-like_dom_sf"/>
</dbReference>
<dbReference type="GO" id="GO:0046872">
    <property type="term" value="F:metal ion binding"/>
    <property type="evidence" value="ECO:0007669"/>
    <property type="project" value="UniProtKB-KW"/>
</dbReference>
<keyword evidence="10" id="KW-1185">Reference proteome</keyword>
<keyword evidence="7" id="KW-0472">Membrane</keyword>
<evidence type="ECO:0000256" key="1">
    <source>
        <dbReference type="ARBA" id="ARBA00004370"/>
    </source>
</evidence>
<gene>
    <name evidence="9" type="primary">petC</name>
    <name evidence="9" type="ORF">ICHIAU1_10890</name>
</gene>
<comment type="subcellular location">
    <subcellularLocation>
        <location evidence="1">Membrane</location>
    </subcellularLocation>
</comment>
<reference evidence="10" key="1">
    <citation type="submission" date="2020-01" db="EMBL/GenBank/DDBJ databases">
        <title>Phosphoaccumulans saitamaens gen. nov., sp. nov., a polyphosphate accumulating bacterium isolated from surface river water.</title>
        <authorList>
            <person name="Watanabe K."/>
            <person name="Suda W."/>
        </authorList>
    </citation>
    <scope>NUCLEOTIDE SEQUENCE [LARGE SCALE GENOMIC DNA]</scope>
    <source>
        <strain evidence="10">ICHIAU1</strain>
    </source>
</reference>
<proteinExistence type="predicted"/>
<dbReference type="GO" id="GO:0009055">
    <property type="term" value="F:electron transfer activity"/>
    <property type="evidence" value="ECO:0007669"/>
    <property type="project" value="InterPro"/>
</dbReference>
<keyword evidence="2 8" id="KW-0349">Heme</keyword>
<dbReference type="InterPro" id="IPR009056">
    <property type="entry name" value="Cyt_c-like_dom"/>
</dbReference>
<keyword evidence="6 8" id="KW-0408">Iron</keyword>
<dbReference type="PANTHER" id="PTHR10266">
    <property type="entry name" value="CYTOCHROME C1"/>
    <property type="match status" value="1"/>
</dbReference>
<dbReference type="Gene3D" id="1.10.760.10">
    <property type="entry name" value="Cytochrome c-like domain"/>
    <property type="match status" value="1"/>
</dbReference>
<dbReference type="AlphaFoldDB" id="A0A679I2Z1"/>
<evidence type="ECO:0000256" key="4">
    <source>
        <dbReference type="ARBA" id="ARBA00022723"/>
    </source>
</evidence>
<protein>
    <submittedName>
        <fullName evidence="9">Cytochrome c1</fullName>
    </submittedName>
</protein>
<dbReference type="InterPro" id="IPR002326">
    <property type="entry name" value="Cyt_c1"/>
</dbReference>
<dbReference type="Pfam" id="PF02167">
    <property type="entry name" value="Cytochrom_C1"/>
    <property type="match status" value="1"/>
</dbReference>
<evidence type="ECO:0000256" key="8">
    <source>
        <dbReference type="PIRSR" id="PIRSR602326-1"/>
    </source>
</evidence>
<evidence type="ECO:0000256" key="3">
    <source>
        <dbReference type="ARBA" id="ARBA00022692"/>
    </source>
</evidence>
<keyword evidence="4 8" id="KW-0479">Metal-binding</keyword>
<keyword evidence="5" id="KW-1133">Transmembrane helix</keyword>
<dbReference type="GO" id="GO:0016020">
    <property type="term" value="C:membrane"/>
    <property type="evidence" value="ECO:0007669"/>
    <property type="project" value="UniProtKB-SubCell"/>
</dbReference>
<evidence type="ECO:0000313" key="10">
    <source>
        <dbReference type="Proteomes" id="UP000463961"/>
    </source>
</evidence>
<dbReference type="Proteomes" id="UP000463961">
    <property type="component" value="Chromosome"/>
</dbReference>
<organism evidence="9 10">
    <name type="scientific">Fluviibacter phosphoraccumulans</name>
    <dbReference type="NCBI Taxonomy" id="1751046"/>
    <lineage>
        <taxon>Bacteria</taxon>
        <taxon>Pseudomonadati</taxon>
        <taxon>Pseudomonadota</taxon>
        <taxon>Betaproteobacteria</taxon>
        <taxon>Rhodocyclales</taxon>
        <taxon>Fluviibacteraceae</taxon>
        <taxon>Fluviibacter</taxon>
    </lineage>
</organism>
<evidence type="ECO:0000256" key="5">
    <source>
        <dbReference type="ARBA" id="ARBA00022989"/>
    </source>
</evidence>
<feature type="binding site" description="covalent" evidence="8">
    <location>
        <position position="50"/>
    </location>
    <ligand>
        <name>heme c</name>
        <dbReference type="ChEBI" id="CHEBI:61717"/>
    </ligand>
</feature>
<sequence>MKMKSFFAALLMVPALAFASGDAIHLDKAPNVQGDNAALQNGARLFVNYCQSCHGASFIRYEKLMELGLSEQQIKDNLMFTGEKIGDTMKIAMRPDEAKKWFGATPPDLTLIARARASGDGSGADWLYTYLRSFYKDDARPTGWNNVAFPNVGMPNVLWQLQGVQVLETVKAENGTEQHKLVLAEPGQLTPEQFDKQVADLVGFMVWMGEPGASNRRAIGVGVLIFLAVLFVSAYALKKNYWKDIH</sequence>
<evidence type="ECO:0000256" key="2">
    <source>
        <dbReference type="ARBA" id="ARBA00022617"/>
    </source>
</evidence>